<dbReference type="InterPro" id="IPR036163">
    <property type="entry name" value="HMA_dom_sf"/>
</dbReference>
<keyword evidence="2" id="KW-0813">Transport</keyword>
<keyword evidence="6" id="KW-0479">Metal-binding</keyword>
<dbReference type="PANTHER" id="PTHR43520:SF5">
    <property type="entry name" value="CATION-TRANSPORTING P-TYPE ATPASE-RELATED"/>
    <property type="match status" value="1"/>
</dbReference>
<organism evidence="15 16">
    <name type="scientific">Puniceicoccus vermicola</name>
    <dbReference type="NCBI Taxonomy" id="388746"/>
    <lineage>
        <taxon>Bacteria</taxon>
        <taxon>Pseudomonadati</taxon>
        <taxon>Verrucomicrobiota</taxon>
        <taxon>Opitutia</taxon>
        <taxon>Puniceicoccales</taxon>
        <taxon>Puniceicoccaceae</taxon>
        <taxon>Puniceicoccus</taxon>
    </lineage>
</organism>
<dbReference type="SUPFAM" id="SSF56784">
    <property type="entry name" value="HAD-like"/>
    <property type="match status" value="1"/>
</dbReference>
<dbReference type="InterPro" id="IPR023298">
    <property type="entry name" value="ATPase_P-typ_TM_dom_sf"/>
</dbReference>
<dbReference type="InterPro" id="IPR001757">
    <property type="entry name" value="P_typ_ATPase"/>
</dbReference>
<dbReference type="SUPFAM" id="SSF55008">
    <property type="entry name" value="HMA, heavy metal-associated domain"/>
    <property type="match status" value="1"/>
</dbReference>
<proteinExistence type="predicted"/>
<comment type="caution">
    <text evidence="15">The sequence shown here is derived from an EMBL/GenBank/DDBJ whole genome shotgun (WGS) entry which is preliminary data.</text>
</comment>
<dbReference type="InterPro" id="IPR023214">
    <property type="entry name" value="HAD_sf"/>
</dbReference>
<comment type="subcellular location">
    <subcellularLocation>
        <location evidence="1">Cell membrane</location>
        <topology evidence="1">Multi-pass membrane protein</topology>
    </subcellularLocation>
</comment>
<dbReference type="Gene3D" id="3.30.70.100">
    <property type="match status" value="1"/>
</dbReference>
<dbReference type="GO" id="GO:0005524">
    <property type="term" value="F:ATP binding"/>
    <property type="evidence" value="ECO:0007669"/>
    <property type="project" value="InterPro"/>
</dbReference>
<dbReference type="GO" id="GO:0005507">
    <property type="term" value="F:copper ion binding"/>
    <property type="evidence" value="ECO:0007669"/>
    <property type="project" value="TreeGrafter"/>
</dbReference>
<evidence type="ECO:0000256" key="1">
    <source>
        <dbReference type="ARBA" id="ARBA00004651"/>
    </source>
</evidence>
<dbReference type="EMBL" id="JACHVA010000069">
    <property type="protein sequence ID" value="MBC2601692.1"/>
    <property type="molecule type" value="Genomic_DNA"/>
</dbReference>
<dbReference type="InterPro" id="IPR006121">
    <property type="entry name" value="HMA_dom"/>
</dbReference>
<evidence type="ECO:0000256" key="9">
    <source>
        <dbReference type="ARBA" id="ARBA00022989"/>
    </source>
</evidence>
<evidence type="ECO:0000256" key="7">
    <source>
        <dbReference type="ARBA" id="ARBA00022842"/>
    </source>
</evidence>
<keyword evidence="8" id="KW-1278">Translocase</keyword>
<keyword evidence="5 12" id="KW-0812">Transmembrane</keyword>
<dbReference type="Pfam" id="PF00122">
    <property type="entry name" value="E1-E2_ATPase"/>
    <property type="match status" value="1"/>
</dbReference>
<feature type="transmembrane region" description="Helical" evidence="12">
    <location>
        <begin position="163"/>
        <end position="185"/>
    </location>
</feature>
<dbReference type="RefSeq" id="WP_185692410.1">
    <property type="nucleotide sequence ID" value="NZ_JACHVA010000069.1"/>
</dbReference>
<keyword evidence="9 12" id="KW-1133">Transmembrane helix</keyword>
<feature type="transmembrane region" description="Helical" evidence="12">
    <location>
        <begin position="753"/>
        <end position="769"/>
    </location>
</feature>
<dbReference type="Pfam" id="PF00702">
    <property type="entry name" value="Hydrolase"/>
    <property type="match status" value="1"/>
</dbReference>
<dbReference type="InterPro" id="IPR021993">
    <property type="entry name" value="ATPase-cat-bd"/>
</dbReference>
<dbReference type="GO" id="GO:0043682">
    <property type="term" value="F:P-type divalent copper transporter activity"/>
    <property type="evidence" value="ECO:0007669"/>
    <property type="project" value="TreeGrafter"/>
</dbReference>
<keyword evidence="4" id="KW-0597">Phosphoprotein</keyword>
<dbReference type="Pfam" id="PF12156">
    <property type="entry name" value="ATPase-cat_bd"/>
    <property type="match status" value="1"/>
</dbReference>
<keyword evidence="16" id="KW-1185">Reference proteome</keyword>
<dbReference type="InterPro" id="IPR036412">
    <property type="entry name" value="HAD-like_sf"/>
</dbReference>
<dbReference type="Gene3D" id="3.40.50.1000">
    <property type="entry name" value="HAD superfamily/HAD-like"/>
    <property type="match status" value="1"/>
</dbReference>
<evidence type="ECO:0000256" key="2">
    <source>
        <dbReference type="ARBA" id="ARBA00022448"/>
    </source>
</evidence>
<dbReference type="GO" id="GO:0005886">
    <property type="term" value="C:plasma membrane"/>
    <property type="evidence" value="ECO:0007669"/>
    <property type="project" value="UniProtKB-SubCell"/>
</dbReference>
<dbReference type="InterPro" id="IPR023299">
    <property type="entry name" value="ATPase_P-typ_cyto_dom_N"/>
</dbReference>
<evidence type="ECO:0000256" key="12">
    <source>
        <dbReference type="SAM" id="Phobius"/>
    </source>
</evidence>
<feature type="transmembrane region" description="Helical" evidence="12">
    <location>
        <begin position="197"/>
        <end position="218"/>
    </location>
</feature>
<dbReference type="AlphaFoldDB" id="A0A7X1AXE2"/>
<dbReference type="PANTHER" id="PTHR43520">
    <property type="entry name" value="ATP7, ISOFORM B"/>
    <property type="match status" value="1"/>
</dbReference>
<evidence type="ECO:0000256" key="3">
    <source>
        <dbReference type="ARBA" id="ARBA00022475"/>
    </source>
</evidence>
<evidence type="ECO:0000259" key="13">
    <source>
        <dbReference type="Pfam" id="PF00122"/>
    </source>
</evidence>
<evidence type="ECO:0000256" key="11">
    <source>
        <dbReference type="ARBA" id="ARBA00023136"/>
    </source>
</evidence>
<evidence type="ECO:0000256" key="4">
    <source>
        <dbReference type="ARBA" id="ARBA00022553"/>
    </source>
</evidence>
<evidence type="ECO:0000313" key="15">
    <source>
        <dbReference type="EMBL" id="MBC2601692.1"/>
    </source>
</evidence>
<keyword evidence="11 12" id="KW-0472">Membrane</keyword>
<dbReference type="GO" id="GO:0055070">
    <property type="term" value="P:copper ion homeostasis"/>
    <property type="evidence" value="ECO:0007669"/>
    <property type="project" value="TreeGrafter"/>
</dbReference>
<dbReference type="SUPFAM" id="SSF81665">
    <property type="entry name" value="Calcium ATPase, transmembrane domain M"/>
    <property type="match status" value="1"/>
</dbReference>
<evidence type="ECO:0000256" key="8">
    <source>
        <dbReference type="ARBA" id="ARBA00022967"/>
    </source>
</evidence>
<feature type="domain" description="P-type ATPase A" evidence="13">
    <location>
        <begin position="306"/>
        <end position="389"/>
    </location>
</feature>
<evidence type="ECO:0000259" key="14">
    <source>
        <dbReference type="Pfam" id="PF12156"/>
    </source>
</evidence>
<dbReference type="Gene3D" id="3.40.1110.10">
    <property type="entry name" value="Calcium-transporting ATPase, cytoplasmic domain N"/>
    <property type="match status" value="1"/>
</dbReference>
<evidence type="ECO:0000256" key="6">
    <source>
        <dbReference type="ARBA" id="ARBA00022723"/>
    </source>
</evidence>
<sequence length="774" mass="84474">MAETKSCKHCGTPFLSESDEEFCCAGCAHVHQLIEERGLEKFYSLRGRAIEPVSPAVSRPADFEWLRAAVGEAEKTAEVEGRAAQLSLDVKGISCVGCVWLLEELFRKQSGGRRFSVNPQSGRAELEWRPGVFSPVKFAEEVRRFGYRFAPRSGPTESDSGPLLSRLGICAFLALNTMLFTLPGYLGMEKDFPFADLFGILTVLFASISFGVGGLWFVGRAWDAARMGVLHIDLPIALGVSAAWGGSIIGWLLGREDLVYFDFVAIFIFLMLTGRWLQERSIERNRARAQALDPAATTYQSLVGNERLAAGAIRPEHRFSLEPGQTLPVRSVLENGPATFSLENMNGESDGVSFETSSRVPSGAILTSSDPAHLRAEETWKDSLLFRLTNETGDPPRNLLLERILVFYTGLVIALAVLGGTAWGVFGDVFSGLQVAISVLVVSCPCSLGIAWPLINDIAAGRLRRHGVYLREGDLWGRLDDVKEAVFDKTGTLTLENPTLTDPSSLDRLGEPEKSLLLSLVESSFHPVGRTLREELLRRGVRSLPPDSFTEIAGQGVVAAKGSEEWTLGKAGWKDAEDEADGATVFARNGEVLTRFVFTDSVRQQASEELQKLADRGLGLAILSGDRQEKVDTLASGLPIPRERALGGLSPEAKAQWIEKNAKGSALMIGDGANDALAFSRALCRGTPLLDKGLLESRCDFFFTGRDLSGIRHLFETGVLRARILRQVFTFAAVYNVAAIALCLFGWMNPLLAAILMPSSALLTVARASRMRRR</sequence>
<name>A0A7X1AXE2_9BACT</name>
<reference evidence="15 16" key="1">
    <citation type="submission" date="2020-07" db="EMBL/GenBank/DDBJ databases">
        <authorList>
            <person name="Feng X."/>
        </authorList>
    </citation>
    <scope>NUCLEOTIDE SEQUENCE [LARGE SCALE GENOMIC DNA]</scope>
    <source>
        <strain evidence="15 16">JCM14086</strain>
    </source>
</reference>
<evidence type="ECO:0000256" key="5">
    <source>
        <dbReference type="ARBA" id="ARBA00022692"/>
    </source>
</evidence>
<feature type="transmembrane region" description="Helical" evidence="12">
    <location>
        <begin position="258"/>
        <end position="277"/>
    </location>
</feature>
<feature type="transmembrane region" description="Helical" evidence="12">
    <location>
        <begin position="230"/>
        <end position="252"/>
    </location>
</feature>
<protein>
    <submittedName>
        <fullName evidence="15">Heavy metal translocating P-type ATPase metal-binding domain-containing protein</fullName>
    </submittedName>
</protein>
<evidence type="ECO:0000313" key="16">
    <source>
        <dbReference type="Proteomes" id="UP000525652"/>
    </source>
</evidence>
<dbReference type="NCBIfam" id="TIGR01494">
    <property type="entry name" value="ATPase_P-type"/>
    <property type="match status" value="1"/>
</dbReference>
<feature type="transmembrane region" description="Helical" evidence="12">
    <location>
        <begin position="405"/>
        <end position="426"/>
    </location>
</feature>
<keyword evidence="10" id="KW-0406">Ion transport</keyword>
<dbReference type="InterPro" id="IPR059000">
    <property type="entry name" value="ATPase_P-type_domA"/>
</dbReference>
<dbReference type="GO" id="GO:0016887">
    <property type="term" value="F:ATP hydrolysis activity"/>
    <property type="evidence" value="ECO:0007669"/>
    <property type="project" value="InterPro"/>
</dbReference>
<dbReference type="CDD" id="cd00371">
    <property type="entry name" value="HMA"/>
    <property type="match status" value="1"/>
</dbReference>
<dbReference type="Proteomes" id="UP000525652">
    <property type="component" value="Unassembled WGS sequence"/>
</dbReference>
<feature type="transmembrane region" description="Helical" evidence="12">
    <location>
        <begin position="728"/>
        <end position="747"/>
    </location>
</feature>
<accession>A0A7X1AXE2</accession>
<feature type="transmembrane region" description="Helical" evidence="12">
    <location>
        <begin position="432"/>
        <end position="455"/>
    </location>
</feature>
<gene>
    <name evidence="15" type="ORF">H5P30_07865</name>
</gene>
<feature type="domain" description="Putative metal-binding" evidence="14">
    <location>
        <begin position="6"/>
        <end position="52"/>
    </location>
</feature>
<keyword evidence="3" id="KW-1003">Cell membrane</keyword>
<evidence type="ECO:0000256" key="10">
    <source>
        <dbReference type="ARBA" id="ARBA00023065"/>
    </source>
</evidence>
<keyword evidence="7" id="KW-0460">Magnesium</keyword>